<dbReference type="PANTHER" id="PTHR43711">
    <property type="entry name" value="TWO-COMPONENT HISTIDINE KINASE"/>
    <property type="match status" value="1"/>
</dbReference>
<keyword evidence="4" id="KW-0597">Phosphoprotein</keyword>
<accession>A0A916U0S6</accession>
<feature type="transmembrane region" description="Helical" evidence="10">
    <location>
        <begin position="534"/>
        <end position="558"/>
    </location>
</feature>
<dbReference type="InterPro" id="IPR003661">
    <property type="entry name" value="HisK_dim/P_dom"/>
</dbReference>
<evidence type="ECO:0000256" key="6">
    <source>
        <dbReference type="ARBA" id="ARBA00022692"/>
    </source>
</evidence>
<evidence type="ECO:0000256" key="2">
    <source>
        <dbReference type="ARBA" id="ARBA00004236"/>
    </source>
</evidence>
<evidence type="ECO:0000256" key="9">
    <source>
        <dbReference type="ARBA" id="ARBA00023012"/>
    </source>
</evidence>
<keyword evidence="8 10" id="KW-1133">Transmembrane helix</keyword>
<dbReference type="InterPro" id="IPR050736">
    <property type="entry name" value="Sensor_HK_Regulatory"/>
</dbReference>
<evidence type="ECO:0000259" key="11">
    <source>
        <dbReference type="PROSITE" id="PS50109"/>
    </source>
</evidence>
<sequence>MSRARPLDGFRSIKAKLGILVGASVIVAVLVAQAGSRAGVPGWLTMPVTVVVALLVTQWLARGMTSPLREMTAATAVMATGDHSRRVTATSLDEVGELARAFNVMAGDLAAADQQRRQLVATVSHELRTPLAAQQALLENLVDGVVSPDSESLRTALAQAERLSGLVTDLLDLSRVDGGVARLDIGLVDVEAVVGQGVAEARAQGGAQRGIRIKVAIADGAREVEADAGRLAQVVANLLDNAVRHSPEGGIVTVRADSLDGDRWALEVTDEGPGIPPDRAERVFARFGSWDNSGGGTGLGLAIASWVCELHGGSIAVIGGTDEDSGRGARVRAVLPKAPRLPSAGYYTEEKLMPDEPGPAGAGTLTAREMPSGPVPPMRPVQPVADSTVAQLFGRAWPEKDQRPRPGLVLGSVAVGVLAAIILPAQSSMGLGLLLVLLAAGGVILAGSVRRREPWTMMLAVTSLALASLLVLRAAEWVTVLAVLAAAVLAMAGLTGALSFGAMVAAMAAWVLAAIRGLPLLGHTLNVLSRRSSVWPVVRTVAVTLVVLVVFGGLFASGDAIFGSWADRIVPDMQVDGFINRAFVGFFVGGIVLAATYVAVNPPPVEKATLPPATPVRRRFEWIIPLGMLIAIFMAFVAAQATAMWGGHDYVQRTTGLTYAEYVHQGFGQLVAVTFLTLITVAIVARKAPRATSVDRALLTTALGLLGSLALAVVASALYRMHVYQEAYGFTVMRLLVTGFELWMGFLLVLVLIATALRTGRWIPRAALVSGALLILGIGLMNPEAWVAEHNIERYAQIGKIDLHYLRSLGPDATPAIIEGLPRGLAECIIAAPQDSGSLIDWNLGRSRAAQAAEGFPDAVRLGCEG</sequence>
<dbReference type="PANTHER" id="PTHR43711:SF32">
    <property type="entry name" value="SENSOR-TYPE HISTIDINE KINASE PRRB"/>
    <property type="match status" value="1"/>
</dbReference>
<dbReference type="SMART" id="SM00388">
    <property type="entry name" value="HisKA"/>
    <property type="match status" value="1"/>
</dbReference>
<feature type="transmembrane region" description="Helical" evidence="10">
    <location>
        <begin position="578"/>
        <end position="600"/>
    </location>
</feature>
<evidence type="ECO:0000256" key="5">
    <source>
        <dbReference type="ARBA" id="ARBA00022679"/>
    </source>
</evidence>
<evidence type="ECO:0000259" key="12">
    <source>
        <dbReference type="PROSITE" id="PS50885"/>
    </source>
</evidence>
<comment type="subcellular location">
    <subcellularLocation>
        <location evidence="2">Cell membrane</location>
    </subcellularLocation>
</comment>
<comment type="caution">
    <text evidence="13">The sequence shown here is derived from an EMBL/GenBank/DDBJ whole genome shotgun (WGS) entry which is preliminary data.</text>
</comment>
<dbReference type="SUPFAM" id="SSF47384">
    <property type="entry name" value="Homodimeric domain of signal transducing histidine kinase"/>
    <property type="match status" value="1"/>
</dbReference>
<dbReference type="GO" id="GO:0005886">
    <property type="term" value="C:plasma membrane"/>
    <property type="evidence" value="ECO:0007669"/>
    <property type="project" value="UniProtKB-SubCell"/>
</dbReference>
<dbReference type="EC" id="2.7.13.3" evidence="3"/>
<feature type="domain" description="HAMP" evidence="12">
    <location>
        <begin position="62"/>
        <end position="114"/>
    </location>
</feature>
<keyword evidence="10" id="KW-0472">Membrane</keyword>
<feature type="transmembrane region" description="Helical" evidence="10">
    <location>
        <begin position="407"/>
        <end position="425"/>
    </location>
</feature>
<comment type="catalytic activity">
    <reaction evidence="1">
        <text>ATP + protein L-histidine = ADP + protein N-phospho-L-histidine.</text>
        <dbReference type="EC" id="2.7.13.3"/>
    </reaction>
</comment>
<dbReference type="Proteomes" id="UP000641514">
    <property type="component" value="Unassembled WGS sequence"/>
</dbReference>
<dbReference type="GO" id="GO:0000155">
    <property type="term" value="F:phosphorelay sensor kinase activity"/>
    <property type="evidence" value="ECO:0007669"/>
    <property type="project" value="InterPro"/>
</dbReference>
<feature type="transmembrane region" description="Helical" evidence="10">
    <location>
        <begin position="666"/>
        <end position="685"/>
    </location>
</feature>
<gene>
    <name evidence="13" type="ORF">GCM10011410_05420</name>
</gene>
<dbReference type="CDD" id="cd00075">
    <property type="entry name" value="HATPase"/>
    <property type="match status" value="1"/>
</dbReference>
<dbReference type="RefSeq" id="WP_188670407.1">
    <property type="nucleotide sequence ID" value="NZ_BMJH01000001.1"/>
</dbReference>
<dbReference type="AlphaFoldDB" id="A0A916U0S6"/>
<feature type="transmembrane region" description="Helical" evidence="10">
    <location>
        <begin position="431"/>
        <end position="449"/>
    </location>
</feature>
<feature type="domain" description="Histidine kinase" evidence="11">
    <location>
        <begin position="122"/>
        <end position="339"/>
    </location>
</feature>
<dbReference type="InterPro" id="IPR036890">
    <property type="entry name" value="HATPase_C_sf"/>
</dbReference>
<dbReference type="InterPro" id="IPR003660">
    <property type="entry name" value="HAMP_dom"/>
</dbReference>
<evidence type="ECO:0000256" key="3">
    <source>
        <dbReference type="ARBA" id="ARBA00012438"/>
    </source>
</evidence>
<dbReference type="InterPro" id="IPR004358">
    <property type="entry name" value="Sig_transdc_His_kin-like_C"/>
</dbReference>
<dbReference type="Pfam" id="PF13687">
    <property type="entry name" value="DUF4153"/>
    <property type="match status" value="1"/>
</dbReference>
<dbReference type="Pfam" id="PF00672">
    <property type="entry name" value="HAMP"/>
    <property type="match status" value="1"/>
</dbReference>
<keyword evidence="7" id="KW-0418">Kinase</keyword>
<dbReference type="PRINTS" id="PR00344">
    <property type="entry name" value="BCTRLSENSOR"/>
</dbReference>
<protein>
    <recommendedName>
        <fullName evidence="3">histidine kinase</fullName>
        <ecNumber evidence="3">2.7.13.3</ecNumber>
    </recommendedName>
</protein>
<dbReference type="SUPFAM" id="SSF55874">
    <property type="entry name" value="ATPase domain of HSP90 chaperone/DNA topoisomerase II/histidine kinase"/>
    <property type="match status" value="1"/>
</dbReference>
<evidence type="ECO:0000313" key="14">
    <source>
        <dbReference type="Proteomes" id="UP000641514"/>
    </source>
</evidence>
<evidence type="ECO:0000256" key="4">
    <source>
        <dbReference type="ARBA" id="ARBA00022553"/>
    </source>
</evidence>
<dbReference type="EMBL" id="BMJH01000001">
    <property type="protein sequence ID" value="GGC55932.1"/>
    <property type="molecule type" value="Genomic_DNA"/>
</dbReference>
<feature type="transmembrane region" description="Helical" evidence="10">
    <location>
        <begin position="620"/>
        <end position="646"/>
    </location>
</feature>
<keyword evidence="9" id="KW-0902">Two-component regulatory system</keyword>
<name>A0A916U0S6_9ACTN</name>
<dbReference type="SUPFAM" id="SSF158472">
    <property type="entry name" value="HAMP domain-like"/>
    <property type="match status" value="1"/>
</dbReference>
<feature type="transmembrane region" description="Helical" evidence="10">
    <location>
        <begin position="44"/>
        <end position="61"/>
    </location>
</feature>
<dbReference type="InterPro" id="IPR003594">
    <property type="entry name" value="HATPase_dom"/>
</dbReference>
<feature type="transmembrane region" description="Helical" evidence="10">
    <location>
        <begin position="762"/>
        <end position="781"/>
    </location>
</feature>
<proteinExistence type="predicted"/>
<keyword evidence="5" id="KW-0808">Transferase</keyword>
<organism evidence="13 14">
    <name type="scientific">Hoyosella rhizosphaerae</name>
    <dbReference type="NCBI Taxonomy" id="1755582"/>
    <lineage>
        <taxon>Bacteria</taxon>
        <taxon>Bacillati</taxon>
        <taxon>Actinomycetota</taxon>
        <taxon>Actinomycetes</taxon>
        <taxon>Mycobacteriales</taxon>
        <taxon>Hoyosellaceae</taxon>
        <taxon>Hoyosella</taxon>
    </lineage>
</organism>
<evidence type="ECO:0000256" key="1">
    <source>
        <dbReference type="ARBA" id="ARBA00000085"/>
    </source>
</evidence>
<evidence type="ECO:0000256" key="7">
    <source>
        <dbReference type="ARBA" id="ARBA00022777"/>
    </source>
</evidence>
<dbReference type="Pfam" id="PF00512">
    <property type="entry name" value="HisKA"/>
    <property type="match status" value="1"/>
</dbReference>
<evidence type="ECO:0000256" key="10">
    <source>
        <dbReference type="SAM" id="Phobius"/>
    </source>
</evidence>
<evidence type="ECO:0000256" key="8">
    <source>
        <dbReference type="ARBA" id="ARBA00022989"/>
    </source>
</evidence>
<dbReference type="CDD" id="cd06225">
    <property type="entry name" value="HAMP"/>
    <property type="match status" value="1"/>
</dbReference>
<keyword evidence="6 10" id="KW-0812">Transmembrane</keyword>
<dbReference type="InterPro" id="IPR005467">
    <property type="entry name" value="His_kinase_dom"/>
</dbReference>
<reference evidence="13" key="2">
    <citation type="submission" date="2020-09" db="EMBL/GenBank/DDBJ databases">
        <authorList>
            <person name="Sun Q."/>
            <person name="Zhou Y."/>
        </authorList>
    </citation>
    <scope>NUCLEOTIDE SEQUENCE</scope>
    <source>
        <strain evidence="13">CGMCC 1.15478</strain>
    </source>
</reference>
<feature type="transmembrane region" description="Helical" evidence="10">
    <location>
        <begin position="697"/>
        <end position="719"/>
    </location>
</feature>
<dbReference type="Pfam" id="PF02518">
    <property type="entry name" value="HATPase_c"/>
    <property type="match status" value="1"/>
</dbReference>
<dbReference type="Gene3D" id="6.10.340.10">
    <property type="match status" value="1"/>
</dbReference>
<dbReference type="CDD" id="cd00082">
    <property type="entry name" value="HisKA"/>
    <property type="match status" value="1"/>
</dbReference>
<dbReference type="PROSITE" id="PS50109">
    <property type="entry name" value="HIS_KIN"/>
    <property type="match status" value="1"/>
</dbReference>
<dbReference type="InterPro" id="IPR036097">
    <property type="entry name" value="HisK_dim/P_sf"/>
</dbReference>
<feature type="transmembrane region" description="Helical" evidence="10">
    <location>
        <begin position="731"/>
        <end position="755"/>
    </location>
</feature>
<dbReference type="PROSITE" id="PS50885">
    <property type="entry name" value="HAMP"/>
    <property type="match status" value="1"/>
</dbReference>
<keyword evidence="14" id="KW-1185">Reference proteome</keyword>
<dbReference type="Gene3D" id="1.10.287.130">
    <property type="match status" value="1"/>
</dbReference>
<reference evidence="13" key="1">
    <citation type="journal article" date="2014" name="Int. J. Syst. Evol. Microbiol.">
        <title>Complete genome sequence of Corynebacterium casei LMG S-19264T (=DSM 44701T), isolated from a smear-ripened cheese.</title>
        <authorList>
            <consortium name="US DOE Joint Genome Institute (JGI-PGF)"/>
            <person name="Walter F."/>
            <person name="Albersmeier A."/>
            <person name="Kalinowski J."/>
            <person name="Ruckert C."/>
        </authorList>
    </citation>
    <scope>NUCLEOTIDE SEQUENCE</scope>
    <source>
        <strain evidence="13">CGMCC 1.15478</strain>
    </source>
</reference>
<dbReference type="SMART" id="SM00304">
    <property type="entry name" value="HAMP"/>
    <property type="match status" value="1"/>
</dbReference>
<dbReference type="SMART" id="SM00387">
    <property type="entry name" value="HATPase_c"/>
    <property type="match status" value="1"/>
</dbReference>
<dbReference type="Gene3D" id="3.30.565.10">
    <property type="entry name" value="Histidine kinase-like ATPase, C-terminal domain"/>
    <property type="match status" value="1"/>
</dbReference>
<dbReference type="InterPro" id="IPR025291">
    <property type="entry name" value="DUF4153"/>
</dbReference>
<evidence type="ECO:0000313" key="13">
    <source>
        <dbReference type="EMBL" id="GGC55932.1"/>
    </source>
</evidence>